<comment type="caution">
    <text evidence="2">The sequence shown here is derived from an EMBL/GenBank/DDBJ whole genome shotgun (WGS) entry which is preliminary data.</text>
</comment>
<feature type="compositionally biased region" description="Acidic residues" evidence="1">
    <location>
        <begin position="136"/>
        <end position="150"/>
    </location>
</feature>
<keyword evidence="3" id="KW-1185">Reference proteome</keyword>
<dbReference type="OrthoDB" id="848707at2759"/>
<accession>A0A6A1VT62</accession>
<proteinExistence type="predicted"/>
<gene>
    <name evidence="2" type="ORF">CJ030_MR4G027173</name>
</gene>
<sequence>MPMIKRCAVKTKNKASSLKTGREMLDGVDPADFRNHDCATSFYTNFPQRMVMRGRNIKLDVLDELELYGHFQFKGVRVCVKWGDKFTQRVVTFMDIYMLEHLMNHRLMNLPHIMLEHLVLLVDIIRGEWVSKADSSDDNGDNQGDGDEGVELPSHSSTTDEQPSSSYMTWRDSIDTRISKIQDNIKKLQENIDLYFEPPK</sequence>
<dbReference type="EMBL" id="RXIC02000022">
    <property type="protein sequence ID" value="KAB1216091.1"/>
    <property type="molecule type" value="Genomic_DNA"/>
</dbReference>
<dbReference type="Proteomes" id="UP000516437">
    <property type="component" value="Chromosome 4"/>
</dbReference>
<protein>
    <submittedName>
        <fullName evidence="2">Uncharacterized protein</fullName>
    </submittedName>
</protein>
<evidence type="ECO:0000313" key="3">
    <source>
        <dbReference type="Proteomes" id="UP000516437"/>
    </source>
</evidence>
<organism evidence="2 3">
    <name type="scientific">Morella rubra</name>
    <name type="common">Chinese bayberry</name>
    <dbReference type="NCBI Taxonomy" id="262757"/>
    <lineage>
        <taxon>Eukaryota</taxon>
        <taxon>Viridiplantae</taxon>
        <taxon>Streptophyta</taxon>
        <taxon>Embryophyta</taxon>
        <taxon>Tracheophyta</taxon>
        <taxon>Spermatophyta</taxon>
        <taxon>Magnoliopsida</taxon>
        <taxon>eudicotyledons</taxon>
        <taxon>Gunneridae</taxon>
        <taxon>Pentapetalae</taxon>
        <taxon>rosids</taxon>
        <taxon>fabids</taxon>
        <taxon>Fagales</taxon>
        <taxon>Myricaceae</taxon>
        <taxon>Morella</taxon>
    </lineage>
</organism>
<feature type="compositionally biased region" description="Polar residues" evidence="1">
    <location>
        <begin position="154"/>
        <end position="168"/>
    </location>
</feature>
<evidence type="ECO:0000256" key="1">
    <source>
        <dbReference type="SAM" id="MobiDB-lite"/>
    </source>
</evidence>
<reference evidence="2 3" key="1">
    <citation type="journal article" date="2019" name="Plant Biotechnol. J.">
        <title>The red bayberry genome and genetic basis of sex determination.</title>
        <authorList>
            <person name="Jia H.M."/>
            <person name="Jia H.J."/>
            <person name="Cai Q.L."/>
            <person name="Wang Y."/>
            <person name="Zhao H.B."/>
            <person name="Yang W.F."/>
            <person name="Wang G.Y."/>
            <person name="Li Y.H."/>
            <person name="Zhan D.L."/>
            <person name="Shen Y.T."/>
            <person name="Niu Q.F."/>
            <person name="Chang L."/>
            <person name="Qiu J."/>
            <person name="Zhao L."/>
            <person name="Xie H.B."/>
            <person name="Fu W.Y."/>
            <person name="Jin J."/>
            <person name="Li X.W."/>
            <person name="Jiao Y."/>
            <person name="Zhou C.C."/>
            <person name="Tu T."/>
            <person name="Chai C.Y."/>
            <person name="Gao J.L."/>
            <person name="Fan L.J."/>
            <person name="van de Weg E."/>
            <person name="Wang J.Y."/>
            <person name="Gao Z.S."/>
        </authorList>
    </citation>
    <scope>NUCLEOTIDE SEQUENCE [LARGE SCALE GENOMIC DNA]</scope>
    <source>
        <tissue evidence="2">Leaves</tissue>
    </source>
</reference>
<evidence type="ECO:0000313" key="2">
    <source>
        <dbReference type="EMBL" id="KAB1216091.1"/>
    </source>
</evidence>
<feature type="region of interest" description="Disordered" evidence="1">
    <location>
        <begin position="132"/>
        <end position="169"/>
    </location>
</feature>
<dbReference type="AlphaFoldDB" id="A0A6A1VT62"/>
<name>A0A6A1VT62_9ROSI</name>